<keyword evidence="2" id="KW-1185">Reference proteome</keyword>
<protein>
    <submittedName>
        <fullName evidence="1">Uncharacterized protein</fullName>
    </submittedName>
</protein>
<name>A0A4Y2P052_ARAVE</name>
<reference evidence="1 2" key="1">
    <citation type="journal article" date="2019" name="Sci. Rep.">
        <title>Orb-weaving spider Araneus ventricosus genome elucidates the spidroin gene catalogue.</title>
        <authorList>
            <person name="Kono N."/>
            <person name="Nakamura H."/>
            <person name="Ohtoshi R."/>
            <person name="Moran D.A.P."/>
            <person name="Shinohara A."/>
            <person name="Yoshida Y."/>
            <person name="Fujiwara M."/>
            <person name="Mori M."/>
            <person name="Tomita M."/>
            <person name="Arakawa K."/>
        </authorList>
    </citation>
    <scope>NUCLEOTIDE SEQUENCE [LARGE SCALE GENOMIC DNA]</scope>
</reference>
<dbReference type="EMBL" id="BGPR01130494">
    <property type="protein sequence ID" value="GBN44724.1"/>
    <property type="molecule type" value="Genomic_DNA"/>
</dbReference>
<evidence type="ECO:0000313" key="2">
    <source>
        <dbReference type="Proteomes" id="UP000499080"/>
    </source>
</evidence>
<dbReference type="AlphaFoldDB" id="A0A4Y2P052"/>
<evidence type="ECO:0000313" key="1">
    <source>
        <dbReference type="EMBL" id="GBN44724.1"/>
    </source>
</evidence>
<sequence length="115" mass="13565">MQLLKLFDGHLLVVSFHKLIEIIAIHLQSLDLIQRHNFDDYRHHSTLSQTSRCHIRQHSPANFFQAEAFVPYIERCKNCYVQNATADVINPFEDKTDESIQTKTRLTSQSRRRQD</sequence>
<gene>
    <name evidence="1" type="ORF">AVEN_5059_1</name>
</gene>
<proteinExistence type="predicted"/>
<accession>A0A4Y2P052</accession>
<comment type="caution">
    <text evidence="1">The sequence shown here is derived from an EMBL/GenBank/DDBJ whole genome shotgun (WGS) entry which is preliminary data.</text>
</comment>
<organism evidence="1 2">
    <name type="scientific">Araneus ventricosus</name>
    <name type="common">Orbweaver spider</name>
    <name type="synonym">Epeira ventricosa</name>
    <dbReference type="NCBI Taxonomy" id="182803"/>
    <lineage>
        <taxon>Eukaryota</taxon>
        <taxon>Metazoa</taxon>
        <taxon>Ecdysozoa</taxon>
        <taxon>Arthropoda</taxon>
        <taxon>Chelicerata</taxon>
        <taxon>Arachnida</taxon>
        <taxon>Araneae</taxon>
        <taxon>Araneomorphae</taxon>
        <taxon>Entelegynae</taxon>
        <taxon>Araneoidea</taxon>
        <taxon>Araneidae</taxon>
        <taxon>Araneus</taxon>
    </lineage>
</organism>
<dbReference type="Proteomes" id="UP000499080">
    <property type="component" value="Unassembled WGS sequence"/>
</dbReference>